<name>A0A7I9W329_MYCAG</name>
<proteinExistence type="predicted"/>
<dbReference type="EMBL" id="BLKS01000001">
    <property type="protein sequence ID" value="GFG51737.1"/>
    <property type="molecule type" value="Genomic_DNA"/>
</dbReference>
<dbReference type="AlphaFoldDB" id="A0A7I9W329"/>
<gene>
    <name evidence="1" type="ORF">MAGR_31780</name>
</gene>
<evidence type="ECO:0000313" key="2">
    <source>
        <dbReference type="Proteomes" id="UP000465302"/>
    </source>
</evidence>
<evidence type="ECO:0000313" key="1">
    <source>
        <dbReference type="EMBL" id="GFG51737.1"/>
    </source>
</evidence>
<comment type="caution">
    <text evidence="1">The sequence shown here is derived from an EMBL/GenBank/DDBJ whole genome shotgun (WGS) entry which is preliminary data.</text>
</comment>
<sequence length="123" mass="13121">MSWRDWALRLLIDFPSSRCLRNVFKNVTRAVYAPTPCLGQLTLDSRPASCAAAALSQDQVAIVTGAAGNLSVDGPAALRDLALKYASALTRAPYRKRFLILASIADMPRSRSGLISAASPSSV</sequence>
<dbReference type="Proteomes" id="UP000465302">
    <property type="component" value="Unassembled WGS sequence"/>
</dbReference>
<accession>A0A7I9W329</accession>
<protein>
    <submittedName>
        <fullName evidence="1">Uncharacterized protein</fullName>
    </submittedName>
</protein>
<organism evidence="1 2">
    <name type="scientific">Mycolicibacterium agri</name>
    <name type="common">Mycobacterium agri</name>
    <dbReference type="NCBI Taxonomy" id="36811"/>
    <lineage>
        <taxon>Bacteria</taxon>
        <taxon>Bacillati</taxon>
        <taxon>Actinomycetota</taxon>
        <taxon>Actinomycetes</taxon>
        <taxon>Mycobacteriales</taxon>
        <taxon>Mycobacteriaceae</taxon>
        <taxon>Mycolicibacterium</taxon>
    </lineage>
</organism>
<reference evidence="1 2" key="1">
    <citation type="journal article" date="2019" name="Emerg. Microbes Infect.">
        <title>Comprehensive subspecies identification of 175 nontuberculous mycobacteria species based on 7547 genomic profiles.</title>
        <authorList>
            <person name="Matsumoto Y."/>
            <person name="Kinjo T."/>
            <person name="Motooka D."/>
            <person name="Nabeya D."/>
            <person name="Jung N."/>
            <person name="Uechi K."/>
            <person name="Horii T."/>
            <person name="Iida T."/>
            <person name="Fujita J."/>
            <person name="Nakamura S."/>
        </authorList>
    </citation>
    <scope>NUCLEOTIDE SEQUENCE [LARGE SCALE GENOMIC DNA]</scope>
    <source>
        <strain evidence="1 2">JCM 6377</strain>
    </source>
</reference>